<dbReference type="EMBL" id="JACJPY010000001">
    <property type="protein sequence ID" value="MBD2148524.1"/>
    <property type="molecule type" value="Genomic_DNA"/>
</dbReference>
<protein>
    <submittedName>
        <fullName evidence="1">Uncharacterized protein</fullName>
    </submittedName>
</protein>
<reference evidence="1" key="1">
    <citation type="journal article" date="2015" name="ISME J.">
        <title>Draft Genome Sequence of Streptomyces incarnatus NRRL8089, which Produces the Nucleoside Antibiotic Sinefungin.</title>
        <authorList>
            <person name="Oshima K."/>
            <person name="Hattori M."/>
            <person name="Shimizu H."/>
            <person name="Fukuda K."/>
            <person name="Nemoto M."/>
            <person name="Inagaki K."/>
            <person name="Tamura T."/>
        </authorList>
    </citation>
    <scope>NUCLEOTIDE SEQUENCE</scope>
    <source>
        <strain evidence="1">FACHB-1277</strain>
    </source>
</reference>
<dbReference type="RefSeq" id="WP_190348871.1">
    <property type="nucleotide sequence ID" value="NZ_JACJPY010000001.1"/>
</dbReference>
<evidence type="ECO:0000313" key="1">
    <source>
        <dbReference type="EMBL" id="MBD2148524.1"/>
    </source>
</evidence>
<comment type="caution">
    <text evidence="1">The sequence shown here is derived from an EMBL/GenBank/DDBJ whole genome shotgun (WGS) entry which is preliminary data.</text>
</comment>
<name>A0A926UNT6_9CYAN</name>
<dbReference type="AlphaFoldDB" id="A0A926UNT6"/>
<proteinExistence type="predicted"/>
<organism evidence="1 2">
    <name type="scientific">Pseudanabaena cinerea FACHB-1277</name>
    <dbReference type="NCBI Taxonomy" id="2949581"/>
    <lineage>
        <taxon>Bacteria</taxon>
        <taxon>Bacillati</taxon>
        <taxon>Cyanobacteriota</taxon>
        <taxon>Cyanophyceae</taxon>
        <taxon>Pseudanabaenales</taxon>
        <taxon>Pseudanabaenaceae</taxon>
        <taxon>Pseudanabaena</taxon>
        <taxon>Pseudanabaena cinerea</taxon>
    </lineage>
</organism>
<dbReference type="Proteomes" id="UP000631421">
    <property type="component" value="Unassembled WGS sequence"/>
</dbReference>
<accession>A0A926UNT6</accession>
<evidence type="ECO:0000313" key="2">
    <source>
        <dbReference type="Proteomes" id="UP000631421"/>
    </source>
</evidence>
<reference evidence="1" key="2">
    <citation type="submission" date="2020-08" db="EMBL/GenBank/DDBJ databases">
        <authorList>
            <person name="Chen M."/>
            <person name="Teng W."/>
            <person name="Zhao L."/>
            <person name="Hu C."/>
            <person name="Zhou Y."/>
            <person name="Han B."/>
            <person name="Song L."/>
            <person name="Shu W."/>
        </authorList>
    </citation>
    <scope>NUCLEOTIDE SEQUENCE</scope>
    <source>
        <strain evidence="1">FACHB-1277</strain>
    </source>
</reference>
<gene>
    <name evidence="1" type="ORF">H6F44_00015</name>
</gene>
<keyword evidence="2" id="KW-1185">Reference proteome</keyword>
<sequence length="105" mass="12388">MIVQIPEPLKILDSLYLNGYRNSLIDRALNKIIELEKANTLKQASELQSKLQIYELQYQMTSDVFYPKFNDGNLGDEIGYFEWSVLYELWLSTQERLKVLQPKIE</sequence>